<dbReference type="Pfam" id="PF06749">
    <property type="entry name" value="DUF1218"/>
    <property type="match status" value="1"/>
</dbReference>
<feature type="transmembrane region" description="Helical" evidence="7">
    <location>
        <begin position="93"/>
        <end position="114"/>
    </location>
</feature>
<gene>
    <name evidence="9" type="primary">LOC112290224</name>
    <name evidence="8" type="ORF">PHYPA_017695</name>
</gene>
<dbReference type="EnsemblPlants" id="Pp3c13_21880V3.3">
    <property type="protein sequence ID" value="Pp3c13_21880V3.3"/>
    <property type="gene ID" value="Pp3c13_21880"/>
</dbReference>
<dbReference type="EMBL" id="ABEU02000013">
    <property type="protein sequence ID" value="PNR42863.1"/>
    <property type="molecule type" value="Genomic_DNA"/>
</dbReference>
<dbReference type="AlphaFoldDB" id="A9RZ49"/>
<sequence>MGSPKKIVIGISVVSYLIAFGHALGAMTRRSRGDLVVVDEDSGTLRCQYTTDISTRLAATAFSFLVLGQTLIMIDTRCLCCGGGYKPGGARTVGIIVLLLSWICFIIASAALFVGAGQNKIRTKGLLYRSDRNVSCKEVRRSLFAAAAAFTFITMLMTEIYYILISRAREQDVAWQSYGPSVGMSAYT</sequence>
<dbReference type="GO" id="GO:0012505">
    <property type="term" value="C:endomembrane system"/>
    <property type="evidence" value="ECO:0007669"/>
    <property type="project" value="UniProtKB-SubCell"/>
</dbReference>
<evidence type="ECO:0000256" key="6">
    <source>
        <dbReference type="ARBA" id="ARBA00029467"/>
    </source>
</evidence>
<dbReference type="InterPro" id="IPR009606">
    <property type="entry name" value="DEAL/Modifying_wall_lignin1/2"/>
</dbReference>
<evidence type="ECO:0000256" key="5">
    <source>
        <dbReference type="ARBA" id="ARBA00023136"/>
    </source>
</evidence>
<dbReference type="EnsemblPlants" id="Pp3c13_21880V3.2">
    <property type="protein sequence ID" value="Pp3c13_21880V3.2"/>
    <property type="gene ID" value="Pp3c13_21880"/>
</dbReference>
<dbReference type="eggNOG" id="ENOG502QSXH">
    <property type="taxonomic scope" value="Eukaryota"/>
</dbReference>
<reference evidence="8 10" key="2">
    <citation type="journal article" date="2018" name="Plant J.">
        <title>The Physcomitrella patens chromosome-scale assembly reveals moss genome structure and evolution.</title>
        <authorList>
            <person name="Lang D."/>
            <person name="Ullrich K.K."/>
            <person name="Murat F."/>
            <person name="Fuchs J."/>
            <person name="Jenkins J."/>
            <person name="Haas F.B."/>
            <person name="Piednoel M."/>
            <person name="Gundlach H."/>
            <person name="Van Bel M."/>
            <person name="Meyberg R."/>
            <person name="Vives C."/>
            <person name="Morata J."/>
            <person name="Symeonidi A."/>
            <person name="Hiss M."/>
            <person name="Muchero W."/>
            <person name="Kamisugi Y."/>
            <person name="Saleh O."/>
            <person name="Blanc G."/>
            <person name="Decker E.L."/>
            <person name="van Gessel N."/>
            <person name="Grimwood J."/>
            <person name="Hayes R.D."/>
            <person name="Graham S.W."/>
            <person name="Gunter L.E."/>
            <person name="McDaniel S.F."/>
            <person name="Hoernstein S.N.W."/>
            <person name="Larsson A."/>
            <person name="Li F.W."/>
            <person name="Perroud P.F."/>
            <person name="Phillips J."/>
            <person name="Ranjan P."/>
            <person name="Rokshar D.S."/>
            <person name="Rothfels C.J."/>
            <person name="Schneider L."/>
            <person name="Shu S."/>
            <person name="Stevenson D.W."/>
            <person name="Thummler F."/>
            <person name="Tillich M."/>
            <person name="Villarreal Aguilar J.C."/>
            <person name="Widiez T."/>
            <person name="Wong G.K."/>
            <person name="Wymore A."/>
            <person name="Zhang Y."/>
            <person name="Zimmer A.D."/>
            <person name="Quatrano R.S."/>
            <person name="Mayer K.F.X."/>
            <person name="Goodstein D."/>
            <person name="Casacuberta J.M."/>
            <person name="Vandepoele K."/>
            <person name="Reski R."/>
            <person name="Cuming A.C."/>
            <person name="Tuskan G.A."/>
            <person name="Maumus F."/>
            <person name="Salse J."/>
            <person name="Schmutz J."/>
            <person name="Rensing S.A."/>
        </authorList>
    </citation>
    <scope>NUCLEOTIDE SEQUENCE [LARGE SCALE GENOMIC DNA]</scope>
    <source>
        <strain evidence="9 10">cv. Gransden 2004</strain>
    </source>
</reference>
<dbReference type="Gramene" id="Pp3c13_21880V3.4">
    <property type="protein sequence ID" value="Pp3c13_21880V3.4"/>
    <property type="gene ID" value="Pp3c13_21880"/>
</dbReference>
<evidence type="ECO:0000256" key="2">
    <source>
        <dbReference type="ARBA" id="ARBA00022692"/>
    </source>
</evidence>
<organism evidence="8">
    <name type="scientific">Physcomitrium patens</name>
    <name type="common">Spreading-leaved earth moss</name>
    <name type="synonym">Physcomitrella patens</name>
    <dbReference type="NCBI Taxonomy" id="3218"/>
    <lineage>
        <taxon>Eukaryota</taxon>
        <taxon>Viridiplantae</taxon>
        <taxon>Streptophyta</taxon>
        <taxon>Embryophyta</taxon>
        <taxon>Bryophyta</taxon>
        <taxon>Bryophytina</taxon>
        <taxon>Bryopsida</taxon>
        <taxon>Funariidae</taxon>
        <taxon>Funariales</taxon>
        <taxon>Funariaceae</taxon>
        <taxon>Physcomitrium</taxon>
    </lineage>
</organism>
<evidence type="ECO:0000256" key="3">
    <source>
        <dbReference type="ARBA" id="ARBA00022729"/>
    </source>
</evidence>
<dbReference type="GeneID" id="112290224"/>
<dbReference type="InterPro" id="IPR052222">
    <property type="entry name" value="DESIGUAL"/>
</dbReference>
<keyword evidence="5 7" id="KW-0472">Membrane</keyword>
<keyword evidence="4 7" id="KW-1133">Transmembrane helix</keyword>
<dbReference type="OMA" id="CKEVRRS"/>
<protein>
    <submittedName>
        <fullName evidence="8 9">Uncharacterized protein</fullName>
    </submittedName>
</protein>
<dbReference type="EnsemblPlants" id="Pp3c13_21880V3.5">
    <property type="protein sequence ID" value="Pp3c13_21880V3.5"/>
    <property type="gene ID" value="Pp3c13_21880"/>
</dbReference>
<dbReference type="PaxDb" id="3218-PP1S37_79V6.1"/>
<keyword evidence="3" id="KW-0732">Signal</keyword>
<dbReference type="EnsemblPlants" id="Pp3c13_21880V3.1">
    <property type="protein sequence ID" value="Pp3c13_21880V3.1"/>
    <property type="gene ID" value="Pp3c13_21880"/>
</dbReference>
<evidence type="ECO:0000313" key="8">
    <source>
        <dbReference type="EMBL" id="PNR42863.1"/>
    </source>
</evidence>
<evidence type="ECO:0000256" key="1">
    <source>
        <dbReference type="ARBA" id="ARBA00004127"/>
    </source>
</evidence>
<dbReference type="Gramene" id="Pp3c13_21880V3.5">
    <property type="protein sequence ID" value="Pp3c13_21880V3.5"/>
    <property type="gene ID" value="Pp3c13_21880"/>
</dbReference>
<dbReference type="RefSeq" id="XP_024392074.1">
    <property type="nucleotide sequence ID" value="XM_024536306.2"/>
</dbReference>
<dbReference type="OrthoDB" id="2015495at2759"/>
<feature type="transmembrane region" description="Helical" evidence="7">
    <location>
        <begin position="7"/>
        <end position="27"/>
    </location>
</feature>
<dbReference type="Gramene" id="Pp3c13_21880V3.1">
    <property type="protein sequence ID" value="Pp3c13_21880V3.1"/>
    <property type="gene ID" value="Pp3c13_21880"/>
</dbReference>
<evidence type="ECO:0000313" key="10">
    <source>
        <dbReference type="Proteomes" id="UP000006727"/>
    </source>
</evidence>
<name>A9RZ49_PHYPA</name>
<keyword evidence="10" id="KW-1185">Reference proteome</keyword>
<reference evidence="8 10" key="1">
    <citation type="journal article" date="2008" name="Science">
        <title>The Physcomitrella genome reveals evolutionary insights into the conquest of land by plants.</title>
        <authorList>
            <person name="Rensing S."/>
            <person name="Lang D."/>
            <person name="Zimmer A."/>
            <person name="Terry A."/>
            <person name="Salamov A."/>
            <person name="Shapiro H."/>
            <person name="Nishiyama T."/>
            <person name="Perroud P.-F."/>
            <person name="Lindquist E."/>
            <person name="Kamisugi Y."/>
            <person name="Tanahashi T."/>
            <person name="Sakakibara K."/>
            <person name="Fujita T."/>
            <person name="Oishi K."/>
            <person name="Shin-I T."/>
            <person name="Kuroki Y."/>
            <person name="Toyoda A."/>
            <person name="Suzuki Y."/>
            <person name="Hashimoto A."/>
            <person name="Yamaguchi K."/>
            <person name="Sugano A."/>
            <person name="Kohara Y."/>
            <person name="Fujiyama A."/>
            <person name="Anterola A."/>
            <person name="Aoki S."/>
            <person name="Ashton N."/>
            <person name="Barbazuk W.B."/>
            <person name="Barker E."/>
            <person name="Bennetzen J."/>
            <person name="Bezanilla M."/>
            <person name="Blankenship R."/>
            <person name="Cho S.H."/>
            <person name="Dutcher S."/>
            <person name="Estelle M."/>
            <person name="Fawcett J.A."/>
            <person name="Gundlach H."/>
            <person name="Hanada K."/>
            <person name="Heyl A."/>
            <person name="Hicks K.A."/>
            <person name="Hugh J."/>
            <person name="Lohr M."/>
            <person name="Mayer K."/>
            <person name="Melkozernov A."/>
            <person name="Murata T."/>
            <person name="Nelson D."/>
            <person name="Pils B."/>
            <person name="Prigge M."/>
            <person name="Reiss B."/>
            <person name="Renner T."/>
            <person name="Rombauts S."/>
            <person name="Rushton P."/>
            <person name="Sanderfoot A."/>
            <person name="Schween G."/>
            <person name="Shiu S.-H."/>
            <person name="Stueber K."/>
            <person name="Theodoulou F.L."/>
            <person name="Tu H."/>
            <person name="Van de Peer Y."/>
            <person name="Verrier P.J."/>
            <person name="Waters E."/>
            <person name="Wood A."/>
            <person name="Yang L."/>
            <person name="Cove D."/>
            <person name="Cuming A."/>
            <person name="Hasebe M."/>
            <person name="Lucas S."/>
            <person name="Mishler D.B."/>
            <person name="Reski R."/>
            <person name="Grigoriev I."/>
            <person name="Quatrano R.S."/>
            <person name="Boore J.L."/>
        </authorList>
    </citation>
    <scope>NUCLEOTIDE SEQUENCE [LARGE SCALE GENOMIC DNA]</scope>
    <source>
        <strain evidence="9 10">cv. Gransden 2004</strain>
    </source>
</reference>
<evidence type="ECO:0000256" key="4">
    <source>
        <dbReference type="ARBA" id="ARBA00022989"/>
    </source>
</evidence>
<dbReference type="RefSeq" id="XP_024392073.1">
    <property type="nucleotide sequence ID" value="XM_024536305.2"/>
</dbReference>
<dbReference type="Proteomes" id="UP000006727">
    <property type="component" value="Chromosome 13"/>
</dbReference>
<evidence type="ECO:0000256" key="7">
    <source>
        <dbReference type="SAM" id="Phobius"/>
    </source>
</evidence>
<comment type="subcellular location">
    <subcellularLocation>
        <location evidence="1">Endomembrane system</location>
        <topology evidence="1">Multi-pass membrane protein</topology>
    </subcellularLocation>
</comment>
<dbReference type="HOGENOM" id="CLU_062329_1_1_1"/>
<dbReference type="EnsemblPlants" id="Pp3c13_21880V3.4">
    <property type="protein sequence ID" value="Pp3c13_21880V3.4"/>
    <property type="gene ID" value="Pp3c13_21880"/>
</dbReference>
<evidence type="ECO:0000313" key="9">
    <source>
        <dbReference type="EnsemblPlants" id="Pp3c13_21880V3.1"/>
    </source>
</evidence>
<feature type="transmembrane region" description="Helical" evidence="7">
    <location>
        <begin position="142"/>
        <end position="164"/>
    </location>
</feature>
<accession>A9RZ49</accession>
<comment type="similarity">
    <text evidence="6">Belongs to the DESIGUAL family.</text>
</comment>
<dbReference type="RefSeq" id="XP_024392072.1">
    <property type="nucleotide sequence ID" value="XM_024536304.2"/>
</dbReference>
<dbReference type="Gramene" id="Pp3c13_21880V3.3">
    <property type="protein sequence ID" value="Pp3c13_21880V3.3"/>
    <property type="gene ID" value="Pp3c13_21880"/>
</dbReference>
<dbReference type="Gramene" id="Pp3c13_21880V3.2">
    <property type="protein sequence ID" value="Pp3c13_21880V3.2"/>
    <property type="gene ID" value="Pp3c13_21880"/>
</dbReference>
<keyword evidence="2 7" id="KW-0812">Transmembrane</keyword>
<proteinExistence type="inferred from homology"/>
<reference evidence="9" key="3">
    <citation type="submission" date="2020-12" db="UniProtKB">
        <authorList>
            <consortium name="EnsemblPlants"/>
        </authorList>
    </citation>
    <scope>IDENTIFICATION</scope>
</reference>
<dbReference type="PANTHER" id="PTHR31769">
    <property type="entry name" value="OS07G0462200 PROTEIN-RELATED"/>
    <property type="match status" value="1"/>
</dbReference>